<evidence type="ECO:0000313" key="6">
    <source>
        <dbReference type="EMBL" id="SDM05610.1"/>
    </source>
</evidence>
<dbReference type="GO" id="GO:0031177">
    <property type="term" value="F:phosphopantetheine binding"/>
    <property type="evidence" value="ECO:0007669"/>
    <property type="project" value="TreeGrafter"/>
</dbReference>
<dbReference type="PROSITE" id="PS00455">
    <property type="entry name" value="AMP_BINDING"/>
    <property type="match status" value="1"/>
</dbReference>
<keyword evidence="1" id="KW-0808">Transferase</keyword>
<dbReference type="Pfam" id="PF00501">
    <property type="entry name" value="AMP-binding"/>
    <property type="match status" value="1"/>
</dbReference>
<dbReference type="Gene3D" id="3.40.50.1820">
    <property type="entry name" value="alpha/beta hydrolase"/>
    <property type="match status" value="1"/>
</dbReference>
<evidence type="ECO:0000259" key="5">
    <source>
        <dbReference type="PROSITE" id="PS50075"/>
    </source>
</evidence>
<feature type="transmembrane region" description="Helical" evidence="4">
    <location>
        <begin position="662"/>
        <end position="688"/>
    </location>
</feature>
<dbReference type="Gene3D" id="2.160.10.10">
    <property type="entry name" value="Hexapeptide repeat proteins"/>
    <property type="match status" value="2"/>
</dbReference>
<dbReference type="GO" id="GO:0044550">
    <property type="term" value="P:secondary metabolite biosynthetic process"/>
    <property type="evidence" value="ECO:0007669"/>
    <property type="project" value="TreeGrafter"/>
</dbReference>
<feature type="transmembrane region" description="Helical" evidence="4">
    <location>
        <begin position="1128"/>
        <end position="1154"/>
    </location>
</feature>
<dbReference type="SUPFAM" id="SSF56801">
    <property type="entry name" value="Acetyl-CoA synthetase-like"/>
    <property type="match status" value="1"/>
</dbReference>
<dbReference type="InterPro" id="IPR000873">
    <property type="entry name" value="AMP-dep_synth/lig_dom"/>
</dbReference>
<dbReference type="InterPro" id="IPR018357">
    <property type="entry name" value="Hexapep_transf_CS"/>
</dbReference>
<dbReference type="Gene3D" id="3.40.50.12780">
    <property type="entry name" value="N-terminal domain of ligase-like"/>
    <property type="match status" value="1"/>
</dbReference>
<dbReference type="Proteomes" id="UP000199202">
    <property type="component" value="Unassembled WGS sequence"/>
</dbReference>
<dbReference type="PANTHER" id="PTHR45527">
    <property type="entry name" value="NONRIBOSOMAL PEPTIDE SYNTHETASE"/>
    <property type="match status" value="1"/>
</dbReference>
<feature type="domain" description="Carrier" evidence="5">
    <location>
        <begin position="530"/>
        <end position="604"/>
    </location>
</feature>
<dbReference type="GO" id="GO:0043041">
    <property type="term" value="P:amino acid activation for nonribosomal peptide biosynthetic process"/>
    <property type="evidence" value="ECO:0007669"/>
    <property type="project" value="TreeGrafter"/>
</dbReference>
<name>A0A1G9Q3M5_9ACTN</name>
<dbReference type="RefSeq" id="WP_218136322.1">
    <property type="nucleotide sequence ID" value="NZ_FNDJ01000035.1"/>
</dbReference>
<dbReference type="CDD" id="cd05930">
    <property type="entry name" value="A_NRPS"/>
    <property type="match status" value="1"/>
</dbReference>
<dbReference type="GO" id="GO:0005737">
    <property type="term" value="C:cytoplasm"/>
    <property type="evidence" value="ECO:0007669"/>
    <property type="project" value="TreeGrafter"/>
</dbReference>
<evidence type="ECO:0000256" key="1">
    <source>
        <dbReference type="ARBA" id="ARBA00022679"/>
    </source>
</evidence>
<dbReference type="InterPro" id="IPR009081">
    <property type="entry name" value="PP-bd_ACP"/>
</dbReference>
<dbReference type="InterPro" id="IPR036736">
    <property type="entry name" value="ACP-like_sf"/>
</dbReference>
<keyword evidence="4" id="KW-1133">Transmembrane helix</keyword>
<reference evidence="6 7" key="1">
    <citation type="submission" date="2016-10" db="EMBL/GenBank/DDBJ databases">
        <authorList>
            <person name="de Groot N.N."/>
        </authorList>
    </citation>
    <scope>NUCLEOTIDE SEQUENCE [LARGE SCALE GENOMIC DNA]</scope>
    <source>
        <strain evidence="6 7">CGMCC 4.6533</strain>
    </source>
</reference>
<dbReference type="STRING" id="633440.SAMN05421869_13540"/>
<keyword evidence="4" id="KW-0812">Transmembrane</keyword>
<gene>
    <name evidence="6" type="ORF">SAMN05421869_13540</name>
</gene>
<dbReference type="SUPFAM" id="SSF47336">
    <property type="entry name" value="ACP-like"/>
    <property type="match status" value="1"/>
</dbReference>
<dbReference type="NCBIfam" id="TIGR02353">
    <property type="entry name" value="NRPS_term_dom"/>
    <property type="match status" value="1"/>
</dbReference>
<keyword evidence="2" id="KW-0677">Repeat</keyword>
<dbReference type="InterPro" id="IPR042099">
    <property type="entry name" value="ANL_N_sf"/>
</dbReference>
<keyword evidence="4" id="KW-0472">Membrane</keyword>
<feature type="transmembrane region" description="Helical" evidence="4">
    <location>
        <begin position="900"/>
        <end position="920"/>
    </location>
</feature>
<feature type="transmembrane region" description="Helical" evidence="4">
    <location>
        <begin position="1096"/>
        <end position="1116"/>
    </location>
</feature>
<evidence type="ECO:0000256" key="2">
    <source>
        <dbReference type="ARBA" id="ARBA00022737"/>
    </source>
</evidence>
<feature type="region of interest" description="Disordered" evidence="3">
    <location>
        <begin position="1"/>
        <end position="28"/>
    </location>
</feature>
<dbReference type="Pfam" id="PF00550">
    <property type="entry name" value="PP-binding"/>
    <property type="match status" value="1"/>
</dbReference>
<dbReference type="InterPro" id="IPR011004">
    <property type="entry name" value="Trimer_LpxA-like_sf"/>
</dbReference>
<dbReference type="NCBIfam" id="TIGR01733">
    <property type="entry name" value="AA-adenyl-dom"/>
    <property type="match status" value="1"/>
</dbReference>
<dbReference type="InterPro" id="IPR020845">
    <property type="entry name" value="AMP-binding_CS"/>
</dbReference>
<feature type="transmembrane region" description="Helical" evidence="4">
    <location>
        <begin position="626"/>
        <end position="650"/>
    </location>
</feature>
<dbReference type="InterPro" id="IPR029058">
    <property type="entry name" value="AB_hydrolase_fold"/>
</dbReference>
<dbReference type="SUPFAM" id="SSF51161">
    <property type="entry name" value="Trimeric LpxA-like enzymes"/>
    <property type="match status" value="3"/>
</dbReference>
<sequence length="1308" mass="136407">MRSDSAELLPRTESAIYPAGPLAPPPRTLPDILDETTRRYPAAPALDDGTVCLDYRSLRAEIDRVAAELTQAGIGRGARVGVRVASGTAELYVSILAVLAVGAAYVPVDADDPDERAELVFAEAGVDAVITDKLTVRGDTAAGGAEETATPPAPENDAWIIFTSGSTGRPKGVAVTHRSAAAFVDAEARLFLRERPLGPGDRVLAGLSVAFDASCEEMWLAWRHGACLVPAPRALVRTGMDLGPWLAAQRITAVSTVPTLAALWPVEHLDGVRLLIFGGEACPPELARRLAVPGREVWNTYGPTEATVVASAARLTGEEPVRIGLPLDGWDLAVIGESGEPVAMGETGELIIGGVGLARYLDPVKDAEKYAPLPSLGWGRAYRSGDLVRADPEGLIFAGRADDQVKLGGRRIELGEVDAALQALPGVTGAAAAVRTTGGGHQVLVGYVVTGPGFDAGEARELLADLVPAALVPRLTSVDSLPTRTSGKIDRAALPWPPTEPGLSAAASTTMSAVGSAAAFTTPSGLGPVAALTPAEALLAEKWSAILGVAPEGPGADFFKDGGTSLAAARLVSVLRPDHPDLSVGDVYAQPTFAGLARLLTAGGEPEPARPPMTPMPRRAALAQSLLLLPLLTVGAMRWIVLLAALGNLLAPPWAPALSWRWVALGGLIFVTPMGRMGLSAAVARLLLRGVRPGSHPRGGGVHLRLWFAEQFAGRLGVPDLAGAPWMVWYARLLGAQVGADADLHSPPPITGLLKLGRGASVEQEVDLGGHWFDGDRLHIGEIRIGAGATVGSRSTLLLGVRIGKNAQIAPGSAVTGTVPAGTLWAGAPAFRQGKSRRTRPRERAARSRSWAALYGVSAILLGSLPAAAAGVGLAVLAVFTRDARTVGEALVAALPGVPPATITGMAAFALVTLVSVRLLSLGLHPGHHPVHSRQAWQAWATGRLMASARVWLFPLYASVLTPVWLRALGMKVGRGAELSTVLALPTMTSVGDGAFLADDTMVAPYELDGGWMRLASARIGKRAFLGNSGMTAPGRKVPKDGLVGVLSATPKKAKSGSSYVGMPPMKLRRTAEEGDRSRTYDPPARYKAARALVEVFRVVPAMCAVALALLVAAVFETLAVRHGFAVAAALGGVVMLAAGVLAAAVTTAAKWALVGRIRAGSRPLWSSFVWRNELVDNFVEMLAAPWFAQPWLGTAALNVWLRSLGARIGHGVTCDTYWLPEADLVTLGDGACVNRGCVLQTHLFHDRVMSMDTVTLDAGATLGPHGVVLPAARVGTDTTIGPASLVMRGESVPGHSRWFGNPIAAWR</sequence>
<evidence type="ECO:0000313" key="7">
    <source>
        <dbReference type="Proteomes" id="UP000199202"/>
    </source>
</evidence>
<dbReference type="InterPro" id="IPR045851">
    <property type="entry name" value="AMP-bd_C_sf"/>
</dbReference>
<dbReference type="GO" id="GO:0016740">
    <property type="term" value="F:transferase activity"/>
    <property type="evidence" value="ECO:0007669"/>
    <property type="project" value="UniProtKB-KW"/>
</dbReference>
<dbReference type="PROSITE" id="PS00101">
    <property type="entry name" value="HEXAPEP_TRANSFERASES"/>
    <property type="match status" value="1"/>
</dbReference>
<accession>A0A1G9Q3M5</accession>
<dbReference type="PROSITE" id="PS50075">
    <property type="entry name" value="CARRIER"/>
    <property type="match status" value="1"/>
</dbReference>
<dbReference type="EMBL" id="FNDJ01000035">
    <property type="protein sequence ID" value="SDM05610.1"/>
    <property type="molecule type" value="Genomic_DNA"/>
</dbReference>
<evidence type="ECO:0000256" key="3">
    <source>
        <dbReference type="SAM" id="MobiDB-lite"/>
    </source>
</evidence>
<organism evidence="6 7">
    <name type="scientific">Nonomuraea jiangxiensis</name>
    <dbReference type="NCBI Taxonomy" id="633440"/>
    <lineage>
        <taxon>Bacteria</taxon>
        <taxon>Bacillati</taxon>
        <taxon>Actinomycetota</taxon>
        <taxon>Actinomycetes</taxon>
        <taxon>Streptosporangiales</taxon>
        <taxon>Streptosporangiaceae</taxon>
        <taxon>Nonomuraea</taxon>
    </lineage>
</organism>
<keyword evidence="7" id="KW-1185">Reference proteome</keyword>
<evidence type="ECO:0000256" key="4">
    <source>
        <dbReference type="SAM" id="Phobius"/>
    </source>
</evidence>
<protein>
    <recommendedName>
        <fullName evidence="5">Carrier domain-containing protein</fullName>
    </recommendedName>
</protein>
<dbReference type="InterPro" id="IPR010071">
    <property type="entry name" value="AA_adenyl_dom"/>
</dbReference>
<dbReference type="PANTHER" id="PTHR45527:SF1">
    <property type="entry name" value="FATTY ACID SYNTHASE"/>
    <property type="match status" value="1"/>
</dbReference>
<dbReference type="Gene3D" id="3.30.300.30">
    <property type="match status" value="1"/>
</dbReference>
<proteinExistence type="predicted"/>
<feature type="transmembrane region" description="Helical" evidence="4">
    <location>
        <begin position="852"/>
        <end position="880"/>
    </location>
</feature>
<dbReference type="InterPro" id="IPR012728">
    <property type="entry name" value="Pls/PosA_C"/>
</dbReference>